<keyword evidence="5" id="KW-1185">Reference proteome</keyword>
<dbReference type="SUPFAM" id="SSF55120">
    <property type="entry name" value="Pseudouridine synthase"/>
    <property type="match status" value="1"/>
</dbReference>
<dbReference type="InterPro" id="IPR002885">
    <property type="entry name" value="PPR_rpt"/>
</dbReference>
<feature type="repeat" description="PPR" evidence="2">
    <location>
        <begin position="202"/>
        <end position="236"/>
    </location>
</feature>
<evidence type="ECO:0000259" key="3">
    <source>
        <dbReference type="Pfam" id="PF00849"/>
    </source>
</evidence>
<feature type="repeat" description="PPR" evidence="2">
    <location>
        <begin position="73"/>
        <end position="107"/>
    </location>
</feature>
<evidence type="ECO:0000256" key="2">
    <source>
        <dbReference type="PROSITE-ProRule" id="PRU00708"/>
    </source>
</evidence>
<evidence type="ECO:0000256" key="1">
    <source>
        <dbReference type="ARBA" id="ARBA00022737"/>
    </source>
</evidence>
<proteinExistence type="predicted"/>
<dbReference type="GO" id="GO:0009982">
    <property type="term" value="F:pseudouridine synthase activity"/>
    <property type="evidence" value="ECO:0007669"/>
    <property type="project" value="InterPro"/>
</dbReference>
<dbReference type="Gene3D" id="3.30.2350.10">
    <property type="entry name" value="Pseudouridine synthase"/>
    <property type="match status" value="1"/>
</dbReference>
<dbReference type="GO" id="GO:0003723">
    <property type="term" value="F:RNA binding"/>
    <property type="evidence" value="ECO:0007669"/>
    <property type="project" value="InterPro"/>
</dbReference>
<feature type="domain" description="Pseudouridine synthase RsuA/RluA-like" evidence="3">
    <location>
        <begin position="598"/>
        <end position="751"/>
    </location>
</feature>
<dbReference type="Pfam" id="PF00849">
    <property type="entry name" value="PseudoU_synth_2"/>
    <property type="match status" value="1"/>
</dbReference>
<dbReference type="AlphaFoldDB" id="A0AA36IVN9"/>
<reference evidence="4" key="1">
    <citation type="submission" date="2023-08" db="EMBL/GenBank/DDBJ databases">
        <authorList>
            <person name="Chen Y."/>
            <person name="Shah S."/>
            <person name="Dougan E. K."/>
            <person name="Thang M."/>
            <person name="Chan C."/>
        </authorList>
    </citation>
    <scope>NUCLEOTIDE SEQUENCE</scope>
</reference>
<protein>
    <recommendedName>
        <fullName evidence="3">Pseudouridine synthase RsuA/RluA-like domain-containing protein</fullName>
    </recommendedName>
</protein>
<dbReference type="Gene3D" id="1.25.40.10">
    <property type="entry name" value="Tetratricopeptide repeat domain"/>
    <property type="match status" value="3"/>
</dbReference>
<evidence type="ECO:0000313" key="4">
    <source>
        <dbReference type="EMBL" id="CAJ1394780.1"/>
    </source>
</evidence>
<dbReference type="InterPro" id="IPR020103">
    <property type="entry name" value="PsdUridine_synth_cat_dom_sf"/>
</dbReference>
<accession>A0AA36IVN9</accession>
<dbReference type="InterPro" id="IPR006145">
    <property type="entry name" value="PsdUridine_synth_RsuA/RluA"/>
</dbReference>
<dbReference type="PANTHER" id="PTHR47936:SF1">
    <property type="entry name" value="PENTATRICOPEPTIDE REPEAT-CONTAINING PROTEIN GUN1, CHLOROPLASTIC"/>
    <property type="match status" value="1"/>
</dbReference>
<comment type="caution">
    <text evidence="4">The sequence shown here is derived from an EMBL/GenBank/DDBJ whole genome shotgun (WGS) entry which is preliminary data.</text>
</comment>
<sequence length="858" mass="93004">MPRKPKLTTVFLATCTRKHGVKAAFEVLAALMDGRMEASTFHVNALIGACNPRDWAYALSILCGLTSLSAERDVVSFNSAINVFEKSSCWPLAVSVLREMSTTGMSPNAIGYSTALNAAQNGCPWELSSSILRDVRVATLDIGAQGFSAAVRAAKVWPQALQLRAEMARCRAQPDQCTYNAELHAMKSWHQAVQLSRTLAPDCIAANMVINACAGAGEWGQAMVLLESMASVQLEPDVISCSTALGACERIGHWTLACHLLGLATRLQVRPNLVTLGTLVGSCGREWRVASGILMRLPMLSLECDTVASNSAVNSCEKATAWEPALGLLRGTADVADVVAFTSALCACASRWRLALALLPEMRTLRLAPDDVCFNAAIDVCASAGQVGQAWDLLQASERVLRTRPISSLPWALARLHVADPHLVQSCFAEAAPQLVAASAQQLATVIWAFATLGLQSPLFAEAVAARLDDFGLDDLSMISWALIGTDAGALGAGLCHRVQEAAVKQMRLAGRLQAAKRVEAVLGVVWAWNFLGLLGRPLLATARRTVLRAARAKDDLKGTEDVSGARGAAKPGKVEGTKVVPAVHKDPVIVLDLSDRLVIGKPPGWEVYGGMVARQLSEFLAGQRGRRPILKDLEHGCGFIHRLDVPSSGLVLAGTTYQAWYDLQLQLVSGTLLREYLVLCHGLMPKSFRELRASLRWNESPVSAGSFGKPCRTFLRVVGHGFYRFHRRAGSLLVIRIGTGRKHQIRSHAAWAGHPTWADGKYVAWSTAQEDFAFCARNFVHRCHLGFDAGRHDVWQPLAPDLVSALKELEPKNAESRRAFRASCAERLEDFVRHQWGEKNVLETLEVLQTGAVDTTF</sequence>
<dbReference type="Pfam" id="PF01535">
    <property type="entry name" value="PPR"/>
    <property type="match status" value="1"/>
</dbReference>
<dbReference type="InterPro" id="IPR011990">
    <property type="entry name" value="TPR-like_helical_dom_sf"/>
</dbReference>
<dbReference type="GO" id="GO:0001522">
    <property type="term" value="P:pseudouridine synthesis"/>
    <property type="evidence" value="ECO:0007669"/>
    <property type="project" value="InterPro"/>
</dbReference>
<dbReference type="PANTHER" id="PTHR47936">
    <property type="entry name" value="PPR_LONG DOMAIN-CONTAINING PROTEIN"/>
    <property type="match status" value="1"/>
</dbReference>
<keyword evidence="1" id="KW-0677">Repeat</keyword>
<dbReference type="CDD" id="cd02869">
    <property type="entry name" value="PseudoU_synth_RluA_like"/>
    <property type="match status" value="1"/>
</dbReference>
<organism evidence="4 5">
    <name type="scientific">Effrenium voratum</name>
    <dbReference type="NCBI Taxonomy" id="2562239"/>
    <lineage>
        <taxon>Eukaryota</taxon>
        <taxon>Sar</taxon>
        <taxon>Alveolata</taxon>
        <taxon>Dinophyceae</taxon>
        <taxon>Suessiales</taxon>
        <taxon>Symbiodiniaceae</taxon>
        <taxon>Effrenium</taxon>
    </lineage>
</organism>
<gene>
    <name evidence="4" type="ORF">EVOR1521_LOCUS19365</name>
</gene>
<evidence type="ECO:0000313" key="5">
    <source>
        <dbReference type="Proteomes" id="UP001178507"/>
    </source>
</evidence>
<dbReference type="Proteomes" id="UP001178507">
    <property type="component" value="Unassembled WGS sequence"/>
</dbReference>
<dbReference type="EMBL" id="CAUJNA010002946">
    <property type="protein sequence ID" value="CAJ1394780.1"/>
    <property type="molecule type" value="Genomic_DNA"/>
</dbReference>
<name>A0AA36IVN9_9DINO</name>
<dbReference type="PROSITE" id="PS51375">
    <property type="entry name" value="PPR"/>
    <property type="match status" value="2"/>
</dbReference>